<dbReference type="InterPro" id="IPR013121">
    <property type="entry name" value="Fe_red_NAD-bd_6"/>
</dbReference>
<dbReference type="InterPro" id="IPR051410">
    <property type="entry name" value="Ferric/Cupric_Reductase"/>
</dbReference>
<dbReference type="Pfam" id="PF08030">
    <property type="entry name" value="NAD_binding_6"/>
    <property type="match status" value="1"/>
</dbReference>
<evidence type="ECO:0000256" key="1">
    <source>
        <dbReference type="ARBA" id="ARBA00022448"/>
    </source>
</evidence>
<organism evidence="6 7">
    <name type="scientific">Dendryphion nanum</name>
    <dbReference type="NCBI Taxonomy" id="256645"/>
    <lineage>
        <taxon>Eukaryota</taxon>
        <taxon>Fungi</taxon>
        <taxon>Dikarya</taxon>
        <taxon>Ascomycota</taxon>
        <taxon>Pezizomycotina</taxon>
        <taxon>Dothideomycetes</taxon>
        <taxon>Pleosporomycetidae</taxon>
        <taxon>Pleosporales</taxon>
        <taxon>Torulaceae</taxon>
        <taxon>Dendryphion</taxon>
    </lineage>
</organism>
<dbReference type="PANTHER" id="PTHR32361">
    <property type="entry name" value="FERRIC/CUPRIC REDUCTASE TRANSMEMBRANE COMPONENT"/>
    <property type="match status" value="1"/>
</dbReference>
<dbReference type="GO" id="GO:0006879">
    <property type="term" value="P:intracellular iron ion homeostasis"/>
    <property type="evidence" value="ECO:0007669"/>
    <property type="project" value="TreeGrafter"/>
</dbReference>
<dbReference type="GO" id="GO:0000293">
    <property type="term" value="F:ferric-chelate reductase activity"/>
    <property type="evidence" value="ECO:0007669"/>
    <property type="project" value="TreeGrafter"/>
</dbReference>
<dbReference type="EMBL" id="JAGMWT010000023">
    <property type="protein sequence ID" value="KAH7111757.1"/>
    <property type="molecule type" value="Genomic_DNA"/>
</dbReference>
<dbReference type="GO" id="GO:0005886">
    <property type="term" value="C:plasma membrane"/>
    <property type="evidence" value="ECO:0007669"/>
    <property type="project" value="TreeGrafter"/>
</dbReference>
<accession>A0A9P9D3E1</accession>
<dbReference type="Pfam" id="PF08022">
    <property type="entry name" value="FAD_binding_8"/>
    <property type="match status" value="1"/>
</dbReference>
<proteinExistence type="predicted"/>
<keyword evidence="1" id="KW-0813">Transport</keyword>
<name>A0A9P9D3E1_9PLEO</name>
<evidence type="ECO:0000259" key="5">
    <source>
        <dbReference type="Pfam" id="PF08030"/>
    </source>
</evidence>
<feature type="domain" description="Ferric reductase NAD binding" evidence="5">
    <location>
        <begin position="115"/>
        <end position="194"/>
    </location>
</feature>
<evidence type="ECO:0000313" key="6">
    <source>
        <dbReference type="EMBL" id="KAH7111757.1"/>
    </source>
</evidence>
<dbReference type="OrthoDB" id="4494341at2759"/>
<dbReference type="CDD" id="cd06186">
    <property type="entry name" value="NOX_Duox_like_FAD_NADP"/>
    <property type="match status" value="1"/>
</dbReference>
<evidence type="ECO:0008006" key="8">
    <source>
        <dbReference type="Google" id="ProtNLM"/>
    </source>
</evidence>
<reference evidence="6" key="1">
    <citation type="journal article" date="2021" name="Nat. Commun.">
        <title>Genetic determinants of endophytism in the Arabidopsis root mycobiome.</title>
        <authorList>
            <person name="Mesny F."/>
            <person name="Miyauchi S."/>
            <person name="Thiergart T."/>
            <person name="Pickel B."/>
            <person name="Atanasova L."/>
            <person name="Karlsson M."/>
            <person name="Huettel B."/>
            <person name="Barry K.W."/>
            <person name="Haridas S."/>
            <person name="Chen C."/>
            <person name="Bauer D."/>
            <person name="Andreopoulos W."/>
            <person name="Pangilinan J."/>
            <person name="LaButti K."/>
            <person name="Riley R."/>
            <person name="Lipzen A."/>
            <person name="Clum A."/>
            <person name="Drula E."/>
            <person name="Henrissat B."/>
            <person name="Kohler A."/>
            <person name="Grigoriev I.V."/>
            <person name="Martin F.M."/>
            <person name="Hacquard S."/>
        </authorList>
    </citation>
    <scope>NUCLEOTIDE SEQUENCE</scope>
    <source>
        <strain evidence="6">MPI-CAGE-CH-0243</strain>
    </source>
</reference>
<evidence type="ECO:0000313" key="7">
    <source>
        <dbReference type="Proteomes" id="UP000700596"/>
    </source>
</evidence>
<feature type="domain" description="FAD-binding 8" evidence="4">
    <location>
        <begin position="36"/>
        <end position="107"/>
    </location>
</feature>
<dbReference type="GO" id="GO:0006826">
    <property type="term" value="P:iron ion transport"/>
    <property type="evidence" value="ECO:0007669"/>
    <property type="project" value="TreeGrafter"/>
</dbReference>
<dbReference type="PANTHER" id="PTHR32361:SF26">
    <property type="entry name" value="FAD-BINDING 8 DOMAIN-CONTAINING PROTEIN-RELATED"/>
    <property type="match status" value="1"/>
</dbReference>
<evidence type="ECO:0000256" key="3">
    <source>
        <dbReference type="ARBA" id="ARBA00023002"/>
    </source>
</evidence>
<comment type="caution">
    <text evidence="6">The sequence shown here is derived from an EMBL/GenBank/DDBJ whole genome shotgun (WGS) entry which is preliminary data.</text>
</comment>
<dbReference type="AlphaFoldDB" id="A0A9P9D3E1"/>
<evidence type="ECO:0000256" key="2">
    <source>
        <dbReference type="ARBA" id="ARBA00022982"/>
    </source>
</evidence>
<keyword evidence="2" id="KW-0249">Electron transport</keyword>
<dbReference type="Proteomes" id="UP000700596">
    <property type="component" value="Unassembled WGS sequence"/>
</dbReference>
<gene>
    <name evidence="6" type="ORF">B0J11DRAFT_542940</name>
</gene>
<dbReference type="SUPFAM" id="SSF52343">
    <property type="entry name" value="Ferredoxin reductase-like, C-terminal NADP-linked domain"/>
    <property type="match status" value="1"/>
</dbReference>
<dbReference type="InterPro" id="IPR039261">
    <property type="entry name" value="FNR_nucleotide-bd"/>
</dbReference>
<dbReference type="GO" id="GO:0015677">
    <property type="term" value="P:copper ion import"/>
    <property type="evidence" value="ECO:0007669"/>
    <property type="project" value="TreeGrafter"/>
</dbReference>
<keyword evidence="3" id="KW-0560">Oxidoreductase</keyword>
<dbReference type="InterPro" id="IPR013112">
    <property type="entry name" value="FAD-bd_8"/>
</dbReference>
<dbReference type="Gene3D" id="3.40.50.80">
    <property type="entry name" value="Nucleotide-binding domain of ferredoxin-NADP reductase (FNR) module"/>
    <property type="match status" value="1"/>
</dbReference>
<evidence type="ECO:0000259" key="4">
    <source>
        <dbReference type="Pfam" id="PF08022"/>
    </source>
</evidence>
<sequence length="287" mass="32877">MRMVLFAFRIRPRHGHHSVVRCFPRVSRGIAYHRSFVLCTPGVSFTSFAQLHPFYISWRYCDDEGNNYVVFIVQRQRGFTKNLLFHTGNGFDGGSEMSAVIEGPYGKELKLDSYGTVLLFATGIGIAGQLPYVEKLLEGYRNCEVKTRRIALFWEMGSELQTAWVADRMQHLLKEQDSGRILDIRLFVRGKFLSSETRRGNYEQIGERIDITYDALDGENMSVEELIKAEMKDRKGLTMVSLCTNDETGDKIRKVVRGILDETIYLKESDFRPTSDEKVSALKAMVN</sequence>
<protein>
    <recommendedName>
        <fullName evidence="8">FAD-binding FR-type domain-containing protein</fullName>
    </recommendedName>
</protein>
<keyword evidence="7" id="KW-1185">Reference proteome</keyword>